<dbReference type="GO" id="GO:0031640">
    <property type="term" value="P:killing of cells of another organism"/>
    <property type="evidence" value="ECO:0007669"/>
    <property type="project" value="UniProtKB-UniRule"/>
</dbReference>
<keyword evidence="6 7" id="KW-0078">Bacteriocin</keyword>
<evidence type="ECO:0000256" key="5">
    <source>
        <dbReference type="ARBA" id="ARBA00023022"/>
    </source>
</evidence>
<name>A0AAE4NMM7_9LACT</name>
<proteinExistence type="inferred from homology"/>
<sequence>MKEQNSFNLLQEVTESELDLILGAKGGSGVIHTISHECNMNSWQFVFTCCS</sequence>
<dbReference type="GO" id="GO:0005576">
    <property type="term" value="C:extracellular region"/>
    <property type="evidence" value="ECO:0007669"/>
    <property type="project" value="InterPro"/>
</dbReference>
<comment type="PTM">
    <text evidence="7">Maturation of lantibiotics involves the enzymatic conversion of Thr, and Ser into dehydrated AA and the formation of thioether bonds with cysteine. This is followed by membrane translocation and cleavage of the modified precursor.</text>
</comment>
<evidence type="ECO:0000256" key="6">
    <source>
        <dbReference type="ARBA" id="ARBA00023048"/>
    </source>
</evidence>
<evidence type="ECO:0000256" key="3">
    <source>
        <dbReference type="ARBA" id="ARBA00022784"/>
    </source>
</evidence>
<dbReference type="NCBIfam" id="NF040664">
    <property type="entry name" value="HEC_x9_TCC_lant"/>
    <property type="match status" value="1"/>
</dbReference>
<keyword evidence="3" id="KW-0883">Thioether bond</keyword>
<comment type="caution">
    <text evidence="8">The sequence shown here is derived from an EMBL/GenBank/DDBJ whole genome shotgun (WGS) entry which is preliminary data.</text>
</comment>
<comment type="function">
    <text evidence="7">Lanthionine-containing peptide antibiotic (lantibiotic) active on Gram-positive bacteria. The bactericidal activity of lantibiotics is based on depolarization of energized bacterial cytoplasmic membranes, initiated by the formation of aqueous transmembrane pores.</text>
</comment>
<dbReference type="AlphaFoldDB" id="A0AAE4NMM7"/>
<evidence type="ECO:0000256" key="2">
    <source>
        <dbReference type="ARBA" id="ARBA00022529"/>
    </source>
</evidence>
<dbReference type="EMBL" id="JAWHVL010000002">
    <property type="protein sequence ID" value="MDV2631389.1"/>
    <property type="molecule type" value="Genomic_DNA"/>
</dbReference>
<gene>
    <name evidence="8" type="ORF">RZO31_00670</name>
</gene>
<dbReference type="GO" id="GO:0005102">
    <property type="term" value="F:signaling receptor binding"/>
    <property type="evidence" value="ECO:0007669"/>
    <property type="project" value="UniProtKB-KW"/>
</dbReference>
<evidence type="ECO:0000313" key="8">
    <source>
        <dbReference type="EMBL" id="MDV2631389.1"/>
    </source>
</evidence>
<accession>A0AAE4NMM7</accession>
<dbReference type="InterPro" id="IPR007682">
    <property type="entry name" value="Lantibiotic_typ-A_Lactobact"/>
</dbReference>
<dbReference type="RefSeq" id="WP_032489363.1">
    <property type="nucleotide sequence ID" value="NZ_JAUCAG010000010.1"/>
</dbReference>
<keyword evidence="5 7" id="KW-0044">Antibiotic</keyword>
<dbReference type="GO" id="GO:0042742">
    <property type="term" value="P:defense response to bacterium"/>
    <property type="evidence" value="ECO:0007669"/>
    <property type="project" value="UniProtKB-UniRule"/>
</dbReference>
<organism evidence="8 9">
    <name type="scientific">Lactococcus lactis</name>
    <dbReference type="NCBI Taxonomy" id="1358"/>
    <lineage>
        <taxon>Bacteria</taxon>
        <taxon>Bacillati</taxon>
        <taxon>Bacillota</taxon>
        <taxon>Bacilli</taxon>
        <taxon>Lactobacillales</taxon>
        <taxon>Streptococcaceae</taxon>
        <taxon>Lactococcus</taxon>
    </lineage>
</organism>
<comment type="similarity">
    <text evidence="1 7">Belongs to the type A lantibiotic family.</text>
</comment>
<dbReference type="SMR" id="A0AAE4NMM7"/>
<keyword evidence="2 7" id="KW-0929">Antimicrobial</keyword>
<protein>
    <recommendedName>
        <fullName evidence="7">Lantibiotic</fullName>
    </recommendedName>
</protein>
<dbReference type="Pfam" id="PF04604">
    <property type="entry name" value="L_biotic_typeA"/>
    <property type="match status" value="1"/>
</dbReference>
<reference evidence="8" key="1">
    <citation type="submission" date="2023-10" db="EMBL/GenBank/DDBJ databases">
        <title>Production of high quality cheese from raw caw milk (raw cheese).</title>
        <authorList>
            <person name="Samouris G."/>
        </authorList>
    </citation>
    <scope>NUCLEOTIDE SEQUENCE</scope>
    <source>
        <strain evidence="8">M17-3</strain>
    </source>
</reference>
<evidence type="ECO:0000313" key="9">
    <source>
        <dbReference type="Proteomes" id="UP001186047"/>
    </source>
</evidence>
<evidence type="ECO:0000256" key="4">
    <source>
        <dbReference type="ARBA" id="ARBA00022789"/>
    </source>
</evidence>
<evidence type="ECO:0000256" key="1">
    <source>
        <dbReference type="ARBA" id="ARBA00009379"/>
    </source>
</evidence>
<evidence type="ECO:0000256" key="7">
    <source>
        <dbReference type="RuleBase" id="RU362078"/>
    </source>
</evidence>
<keyword evidence="4 7" id="KW-0425">Lantibiotic</keyword>
<dbReference type="Proteomes" id="UP001186047">
    <property type="component" value="Unassembled WGS sequence"/>
</dbReference>